<proteinExistence type="predicted"/>
<dbReference type="AlphaFoldDB" id="A0A1G2B2Q2"/>
<dbReference type="InterPro" id="IPR036388">
    <property type="entry name" value="WH-like_DNA-bd_sf"/>
</dbReference>
<organism evidence="2 3">
    <name type="scientific">Candidatus Kerfeldbacteria bacterium RIFCSPHIGHO2_12_FULL_48_17</name>
    <dbReference type="NCBI Taxonomy" id="1798542"/>
    <lineage>
        <taxon>Bacteria</taxon>
        <taxon>Candidatus Kerfeldiibacteriota</taxon>
    </lineage>
</organism>
<evidence type="ECO:0000313" key="3">
    <source>
        <dbReference type="Proteomes" id="UP000176952"/>
    </source>
</evidence>
<dbReference type="EMBL" id="MHKD01000021">
    <property type="protein sequence ID" value="OGY83255.1"/>
    <property type="molecule type" value="Genomic_DNA"/>
</dbReference>
<accession>A0A1G2B2Q2</accession>
<sequence length="525" mass="60927">MLTTDLQTLGFTKNEMTVYLALIPLGQAKAGEIIKETDMHRNLVYMALEALQKRKLVSKTESRGVTIYRVLNPTQLLNEVKSRQALTASVVEELKVLQKKPPQQEIIIYEGIEEVRQREWKMYEDLPIGAILPVLNASSNWYRMMGEKLVKKIIDLQIRKKIHLQMIHSGLSTDDTSYIKNTKGLTEFKIIPTTAKETGDINILPDRVLIKSLAEPYSIIEIINKQAVENYRQYFRLLWEQKVVTMNGADGARQFLEDTLNYSDIYWIGGNGGVEKFHPEVWREHAAKRLTKKVFWHDLVDPKSELTTLLHNGQAIGEYYDAKELPEMVSSPSVICIYGNKVANIIWKENSVINIIEDKDLAEGYLKYFHYLWKQEVKTYTGWKEIEKLFNEELLPQQTPNSVEYLTCGSYGPGDQKTRERVVDFFTKYKLLRTKLKLHKKLLFFDKDRETVYEEFRRAGDPELKHVEFRFLPDEFYSPMQVSLTAGKAIVIMFSANPVATVYERPEIVASFKKQFDLLWSVGKK</sequence>
<dbReference type="SUPFAM" id="SSF46785">
    <property type="entry name" value="Winged helix' DNA-binding domain"/>
    <property type="match status" value="1"/>
</dbReference>
<evidence type="ECO:0000313" key="2">
    <source>
        <dbReference type="EMBL" id="OGY83255.1"/>
    </source>
</evidence>
<dbReference type="Gene3D" id="1.10.10.10">
    <property type="entry name" value="Winged helix-like DNA-binding domain superfamily/Winged helix DNA-binding domain"/>
    <property type="match status" value="1"/>
</dbReference>
<evidence type="ECO:0000259" key="1">
    <source>
        <dbReference type="Pfam" id="PF01978"/>
    </source>
</evidence>
<dbReference type="PANTHER" id="PTHR34293:SF1">
    <property type="entry name" value="HTH-TYPE TRANSCRIPTIONAL REGULATOR TRMBL2"/>
    <property type="match status" value="1"/>
</dbReference>
<protein>
    <recommendedName>
        <fullName evidence="1">Transcription regulator TrmB N-terminal domain-containing protein</fullName>
    </recommendedName>
</protein>
<dbReference type="STRING" id="1798542.A3F54_02735"/>
<dbReference type="InterPro" id="IPR051797">
    <property type="entry name" value="TrmB-like"/>
</dbReference>
<name>A0A1G2B2Q2_9BACT</name>
<gene>
    <name evidence="2" type="ORF">A3F54_02735</name>
</gene>
<dbReference type="Pfam" id="PF01978">
    <property type="entry name" value="TrmB"/>
    <property type="match status" value="1"/>
</dbReference>
<dbReference type="Proteomes" id="UP000176952">
    <property type="component" value="Unassembled WGS sequence"/>
</dbReference>
<feature type="domain" description="Transcription regulator TrmB N-terminal" evidence="1">
    <location>
        <begin position="6"/>
        <end position="73"/>
    </location>
</feature>
<dbReference type="InterPro" id="IPR036390">
    <property type="entry name" value="WH_DNA-bd_sf"/>
</dbReference>
<dbReference type="InterPro" id="IPR002831">
    <property type="entry name" value="Tscrpt_reg_TrmB_N"/>
</dbReference>
<comment type="caution">
    <text evidence="2">The sequence shown here is derived from an EMBL/GenBank/DDBJ whole genome shotgun (WGS) entry which is preliminary data.</text>
</comment>
<dbReference type="PANTHER" id="PTHR34293">
    <property type="entry name" value="HTH-TYPE TRANSCRIPTIONAL REGULATOR TRMBL2"/>
    <property type="match status" value="1"/>
</dbReference>
<reference evidence="2 3" key="1">
    <citation type="journal article" date="2016" name="Nat. Commun.">
        <title>Thousands of microbial genomes shed light on interconnected biogeochemical processes in an aquifer system.</title>
        <authorList>
            <person name="Anantharaman K."/>
            <person name="Brown C.T."/>
            <person name="Hug L.A."/>
            <person name="Sharon I."/>
            <person name="Castelle C.J."/>
            <person name="Probst A.J."/>
            <person name="Thomas B.C."/>
            <person name="Singh A."/>
            <person name="Wilkins M.J."/>
            <person name="Karaoz U."/>
            <person name="Brodie E.L."/>
            <person name="Williams K.H."/>
            <person name="Hubbard S.S."/>
            <person name="Banfield J.F."/>
        </authorList>
    </citation>
    <scope>NUCLEOTIDE SEQUENCE [LARGE SCALE GENOMIC DNA]</scope>
</reference>